<dbReference type="Gene3D" id="1.10.630.10">
    <property type="entry name" value="Cytochrome P450"/>
    <property type="match status" value="1"/>
</dbReference>
<dbReference type="GO" id="GO:0016705">
    <property type="term" value="F:oxidoreductase activity, acting on paired donors, with incorporation or reduction of molecular oxygen"/>
    <property type="evidence" value="ECO:0007669"/>
    <property type="project" value="InterPro"/>
</dbReference>
<organism evidence="2 3">
    <name type="scientific">Diatrype stigma</name>
    <dbReference type="NCBI Taxonomy" id="117547"/>
    <lineage>
        <taxon>Eukaryota</taxon>
        <taxon>Fungi</taxon>
        <taxon>Dikarya</taxon>
        <taxon>Ascomycota</taxon>
        <taxon>Pezizomycotina</taxon>
        <taxon>Sordariomycetes</taxon>
        <taxon>Xylariomycetidae</taxon>
        <taxon>Xylariales</taxon>
        <taxon>Diatrypaceae</taxon>
        <taxon>Diatrype</taxon>
    </lineage>
</organism>
<dbReference type="GO" id="GO:0005506">
    <property type="term" value="F:iron ion binding"/>
    <property type="evidence" value="ECO:0007669"/>
    <property type="project" value="InterPro"/>
</dbReference>
<feature type="region of interest" description="Disordered" evidence="1">
    <location>
        <begin position="1"/>
        <end position="33"/>
    </location>
</feature>
<dbReference type="InterPro" id="IPR036396">
    <property type="entry name" value="Cyt_P450_sf"/>
</dbReference>
<name>A0AAN9UU01_9PEZI</name>
<dbReference type="Pfam" id="PF00067">
    <property type="entry name" value="p450"/>
    <property type="match status" value="1"/>
</dbReference>
<dbReference type="AlphaFoldDB" id="A0AAN9UU01"/>
<evidence type="ECO:0008006" key="4">
    <source>
        <dbReference type="Google" id="ProtNLM"/>
    </source>
</evidence>
<evidence type="ECO:0000313" key="3">
    <source>
        <dbReference type="Proteomes" id="UP001320420"/>
    </source>
</evidence>
<evidence type="ECO:0000313" key="2">
    <source>
        <dbReference type="EMBL" id="KAK7752095.1"/>
    </source>
</evidence>
<gene>
    <name evidence="2" type="ORF">SLS62_006061</name>
</gene>
<comment type="caution">
    <text evidence="2">The sequence shown here is derived from an EMBL/GenBank/DDBJ whole genome shotgun (WGS) entry which is preliminary data.</text>
</comment>
<keyword evidence="3" id="KW-1185">Reference proteome</keyword>
<protein>
    <recommendedName>
        <fullName evidence="4">Cytochrome P450</fullName>
    </recommendedName>
</protein>
<feature type="compositionally biased region" description="Polar residues" evidence="1">
    <location>
        <begin position="1"/>
        <end position="24"/>
    </location>
</feature>
<dbReference type="EMBL" id="JAKJXP020000042">
    <property type="protein sequence ID" value="KAK7752095.1"/>
    <property type="molecule type" value="Genomic_DNA"/>
</dbReference>
<dbReference type="InterPro" id="IPR001128">
    <property type="entry name" value="Cyt_P450"/>
</dbReference>
<accession>A0AAN9UU01</accession>
<dbReference type="GO" id="GO:0004497">
    <property type="term" value="F:monooxygenase activity"/>
    <property type="evidence" value="ECO:0007669"/>
    <property type="project" value="InterPro"/>
</dbReference>
<dbReference type="SUPFAM" id="SSF48264">
    <property type="entry name" value="Cytochrome P450"/>
    <property type="match status" value="1"/>
</dbReference>
<proteinExistence type="predicted"/>
<dbReference type="Proteomes" id="UP001320420">
    <property type="component" value="Unassembled WGS sequence"/>
</dbReference>
<evidence type="ECO:0000256" key="1">
    <source>
        <dbReference type="SAM" id="MobiDB-lite"/>
    </source>
</evidence>
<dbReference type="GO" id="GO:0020037">
    <property type="term" value="F:heme binding"/>
    <property type="evidence" value="ECO:0007669"/>
    <property type="project" value="InterPro"/>
</dbReference>
<sequence>METSSSNHKIATSLTVSEFGNESSKQGHQEPSREFIDIVESQLRLFIAAGNDTTAQATPTFHFAHEGVSYPTDGALIQTNPTVAHLRYDLWPRATQFLPARFVVAEDHPLHPIKNAWRVFELGHTRCIGEELAVMEMKLAVVLAVRELEFDFDWEGWRKQR</sequence>
<reference evidence="2 3" key="1">
    <citation type="submission" date="2024-02" db="EMBL/GenBank/DDBJ databases">
        <title>De novo assembly and annotation of 12 fungi associated with fruit tree decline syndrome in Ontario, Canada.</title>
        <authorList>
            <person name="Sulman M."/>
            <person name="Ellouze W."/>
            <person name="Ilyukhin E."/>
        </authorList>
    </citation>
    <scope>NUCLEOTIDE SEQUENCE [LARGE SCALE GENOMIC DNA]</scope>
    <source>
        <strain evidence="2 3">M11/M66-122</strain>
    </source>
</reference>